<proteinExistence type="predicted"/>
<protein>
    <recommendedName>
        <fullName evidence="3">Phytanoyl-CoA dioxygenase</fullName>
    </recommendedName>
</protein>
<evidence type="ECO:0000313" key="2">
    <source>
        <dbReference type="Proteomes" id="UP000054144"/>
    </source>
</evidence>
<organism evidence="1 2">
    <name type="scientific">Fistulina hepatica ATCC 64428</name>
    <dbReference type="NCBI Taxonomy" id="1128425"/>
    <lineage>
        <taxon>Eukaryota</taxon>
        <taxon>Fungi</taxon>
        <taxon>Dikarya</taxon>
        <taxon>Basidiomycota</taxon>
        <taxon>Agaricomycotina</taxon>
        <taxon>Agaricomycetes</taxon>
        <taxon>Agaricomycetidae</taxon>
        <taxon>Agaricales</taxon>
        <taxon>Fistulinaceae</taxon>
        <taxon>Fistulina</taxon>
    </lineage>
</organism>
<dbReference type="Pfam" id="PF05721">
    <property type="entry name" value="PhyH"/>
    <property type="match status" value="1"/>
</dbReference>
<accession>A0A0D7A419</accession>
<gene>
    <name evidence="1" type="ORF">FISHEDRAFT_50806</name>
</gene>
<reference evidence="1 2" key="1">
    <citation type="journal article" date="2015" name="Fungal Genet. Biol.">
        <title>Evolution of novel wood decay mechanisms in Agaricales revealed by the genome sequences of Fistulina hepatica and Cylindrobasidium torrendii.</title>
        <authorList>
            <person name="Floudas D."/>
            <person name="Held B.W."/>
            <person name="Riley R."/>
            <person name="Nagy L.G."/>
            <person name="Koehler G."/>
            <person name="Ransdell A.S."/>
            <person name="Younus H."/>
            <person name="Chow J."/>
            <person name="Chiniquy J."/>
            <person name="Lipzen A."/>
            <person name="Tritt A."/>
            <person name="Sun H."/>
            <person name="Haridas S."/>
            <person name="LaButti K."/>
            <person name="Ohm R.A."/>
            <person name="Kues U."/>
            <person name="Blanchette R.A."/>
            <person name="Grigoriev I.V."/>
            <person name="Minto R.E."/>
            <person name="Hibbett D.S."/>
        </authorList>
    </citation>
    <scope>NUCLEOTIDE SEQUENCE [LARGE SCALE GENOMIC DNA]</scope>
    <source>
        <strain evidence="1 2">ATCC 64428</strain>
    </source>
</reference>
<name>A0A0D7A419_9AGAR</name>
<keyword evidence="2" id="KW-1185">Reference proteome</keyword>
<dbReference type="InterPro" id="IPR008775">
    <property type="entry name" value="Phytyl_CoA_dOase-like"/>
</dbReference>
<sequence length="295" mass="33712">MSNIKQAYDEQGFVVVENTVPPEMRQALECACERVISRTRNGEWPYRRTVGTQFPPFDDATPTDYWGVQHVMHPDLHEPIFARWYTSSALLDPVKELLGCQDDDLQMELFNLLINPTAHDFALRWHRDDVRLEKASDEEERKALDAWHYGVQWNTALYRDSCLFVVPGSHKIPRTPEQRVLSSGGDAPKNPLDMPGAIRLTLNPGETVFYNSNILHCAAYDSQQKRATLHACIGDRRGGTTRARNVLQHGLEWMKGTEFRETLDAKGQQMLDSLLKLQEKTGGEVVYSQNNEIEK</sequence>
<evidence type="ECO:0000313" key="1">
    <source>
        <dbReference type="EMBL" id="KIY44651.1"/>
    </source>
</evidence>
<dbReference type="Gene3D" id="2.60.120.620">
    <property type="entry name" value="q2cbj1_9rhob like domain"/>
    <property type="match status" value="1"/>
</dbReference>
<dbReference type="Proteomes" id="UP000054144">
    <property type="component" value="Unassembled WGS sequence"/>
</dbReference>
<dbReference type="SUPFAM" id="SSF51197">
    <property type="entry name" value="Clavaminate synthase-like"/>
    <property type="match status" value="1"/>
</dbReference>
<dbReference type="OrthoDB" id="2106152at2759"/>
<dbReference type="AlphaFoldDB" id="A0A0D7A419"/>
<dbReference type="PANTHER" id="PTHR40470">
    <property type="entry name" value="PHYTANOYL-COA DIOXYGENASE FAMILY PROTEIN (AFU_ORTHOLOGUE AFUA_2G15850)"/>
    <property type="match status" value="1"/>
</dbReference>
<evidence type="ECO:0008006" key="3">
    <source>
        <dbReference type="Google" id="ProtNLM"/>
    </source>
</evidence>
<dbReference type="PANTHER" id="PTHR40470:SF1">
    <property type="entry name" value="PHYTANOYL-COA DIOXYGENASE FAMILY PROTEIN (AFU_ORTHOLOGUE AFUA_2G15850)"/>
    <property type="match status" value="1"/>
</dbReference>
<dbReference type="EMBL" id="KN882067">
    <property type="protein sequence ID" value="KIY44651.1"/>
    <property type="molecule type" value="Genomic_DNA"/>
</dbReference>